<dbReference type="STRING" id="1293890.TALK_09795"/>
<evidence type="ECO:0000313" key="7">
    <source>
        <dbReference type="Proteomes" id="UP000193396"/>
    </source>
</evidence>
<dbReference type="InterPro" id="IPR000914">
    <property type="entry name" value="SBP_5_dom"/>
</dbReference>
<gene>
    <name evidence="6" type="ORF">TALK_09795</name>
</gene>
<dbReference type="GO" id="GO:0043190">
    <property type="term" value="C:ATP-binding cassette (ABC) transporter complex"/>
    <property type="evidence" value="ECO:0007669"/>
    <property type="project" value="InterPro"/>
</dbReference>
<dbReference type="SUPFAM" id="SSF53850">
    <property type="entry name" value="Periplasmic binding protein-like II"/>
    <property type="match status" value="1"/>
</dbReference>
<feature type="domain" description="Solute-binding protein family 5" evidence="5">
    <location>
        <begin position="76"/>
        <end position="407"/>
    </location>
</feature>
<keyword evidence="7" id="KW-1185">Reference proteome</keyword>
<dbReference type="Pfam" id="PF00496">
    <property type="entry name" value="SBP_bac_5"/>
    <property type="match status" value="1"/>
</dbReference>
<dbReference type="GO" id="GO:0030288">
    <property type="term" value="C:outer membrane-bounded periplasmic space"/>
    <property type="evidence" value="ECO:0007669"/>
    <property type="project" value="UniProtKB-ARBA"/>
</dbReference>
<dbReference type="OrthoDB" id="9803988at2"/>
<feature type="signal peptide" evidence="4">
    <location>
        <begin position="1"/>
        <end position="30"/>
    </location>
</feature>
<dbReference type="EMBL" id="JFKB01000006">
    <property type="protein sequence ID" value="OSQ47909.1"/>
    <property type="molecule type" value="Genomic_DNA"/>
</dbReference>
<comment type="similarity">
    <text evidence="2">Belongs to the bacterial solute-binding protein 5 family.</text>
</comment>
<evidence type="ECO:0000313" key="6">
    <source>
        <dbReference type="EMBL" id="OSQ47909.1"/>
    </source>
</evidence>
<dbReference type="GO" id="GO:1904680">
    <property type="term" value="F:peptide transmembrane transporter activity"/>
    <property type="evidence" value="ECO:0007669"/>
    <property type="project" value="TreeGrafter"/>
</dbReference>
<organism evidence="6 7">
    <name type="scientific">Thalassospira alkalitolerans</name>
    <dbReference type="NCBI Taxonomy" id="1293890"/>
    <lineage>
        <taxon>Bacteria</taxon>
        <taxon>Pseudomonadati</taxon>
        <taxon>Pseudomonadota</taxon>
        <taxon>Alphaproteobacteria</taxon>
        <taxon>Rhodospirillales</taxon>
        <taxon>Thalassospiraceae</taxon>
        <taxon>Thalassospira</taxon>
    </lineage>
</organism>
<dbReference type="RefSeq" id="WP_085618327.1">
    <property type="nucleotide sequence ID" value="NZ_JFKB01000006.1"/>
</dbReference>
<evidence type="ECO:0000256" key="1">
    <source>
        <dbReference type="ARBA" id="ARBA00004418"/>
    </source>
</evidence>
<evidence type="ECO:0000256" key="2">
    <source>
        <dbReference type="ARBA" id="ARBA00005695"/>
    </source>
</evidence>
<evidence type="ECO:0000256" key="3">
    <source>
        <dbReference type="ARBA" id="ARBA00022729"/>
    </source>
</evidence>
<dbReference type="AlphaFoldDB" id="A0A1Y2LB65"/>
<proteinExistence type="inferred from homology"/>
<reference evidence="6 7" key="1">
    <citation type="submission" date="2014-03" db="EMBL/GenBank/DDBJ databases">
        <title>The draft genome sequence of Thalassospira alkalitolerans JCM 18968.</title>
        <authorList>
            <person name="Lai Q."/>
            <person name="Shao Z."/>
        </authorList>
    </citation>
    <scope>NUCLEOTIDE SEQUENCE [LARGE SCALE GENOMIC DNA]</scope>
    <source>
        <strain evidence="6 7">JCM 18968</strain>
    </source>
</reference>
<dbReference type="Gene3D" id="3.10.105.10">
    <property type="entry name" value="Dipeptide-binding Protein, Domain 3"/>
    <property type="match status" value="1"/>
</dbReference>
<dbReference type="Proteomes" id="UP000193396">
    <property type="component" value="Unassembled WGS sequence"/>
</dbReference>
<feature type="chain" id="PRO_5013277093" evidence="4">
    <location>
        <begin position="31"/>
        <end position="500"/>
    </location>
</feature>
<dbReference type="Gene3D" id="3.90.76.10">
    <property type="entry name" value="Dipeptide-binding Protein, Domain 1"/>
    <property type="match status" value="1"/>
</dbReference>
<name>A0A1Y2LB65_9PROT</name>
<dbReference type="CDD" id="cd08494">
    <property type="entry name" value="PBP2_NikA_DppA_OppA_like_6"/>
    <property type="match status" value="1"/>
</dbReference>
<dbReference type="PANTHER" id="PTHR30290">
    <property type="entry name" value="PERIPLASMIC BINDING COMPONENT OF ABC TRANSPORTER"/>
    <property type="match status" value="1"/>
</dbReference>
<accession>A0A1Y2LB65</accession>
<dbReference type="PANTHER" id="PTHR30290:SF38">
    <property type="entry name" value="D,D-DIPEPTIDE-BINDING PERIPLASMIC PROTEIN DDPA-RELATED"/>
    <property type="match status" value="1"/>
</dbReference>
<evidence type="ECO:0000259" key="5">
    <source>
        <dbReference type="Pfam" id="PF00496"/>
    </source>
</evidence>
<evidence type="ECO:0000256" key="4">
    <source>
        <dbReference type="SAM" id="SignalP"/>
    </source>
</evidence>
<protein>
    <submittedName>
        <fullName evidence="6">ABC transporter substrate-binding protein</fullName>
    </submittedName>
</protein>
<comment type="subcellular location">
    <subcellularLocation>
        <location evidence="1">Periplasm</location>
    </subcellularLocation>
</comment>
<dbReference type="InterPro" id="IPR039424">
    <property type="entry name" value="SBP_5"/>
</dbReference>
<dbReference type="GO" id="GO:0015833">
    <property type="term" value="P:peptide transport"/>
    <property type="evidence" value="ECO:0007669"/>
    <property type="project" value="TreeGrafter"/>
</dbReference>
<dbReference type="Gene3D" id="3.40.190.10">
    <property type="entry name" value="Periplasmic binding protein-like II"/>
    <property type="match status" value="1"/>
</dbReference>
<keyword evidence="3 4" id="KW-0732">Signal</keyword>
<sequence>MPYRYKSIRNMACAVSTAALIALAPSLSLAAGNVTFGQPVEPAGLDPTVGAPVASGEVTWQNVFEGLVAVDRDGNITPQLASAWTLSDDGLTYTFTLRPDVTFHNGVTFDSTTAKFTLDRILSKDSTNGQKALYSVIDSVDAPDTATLVLHLSKPSSNLIYWLGFPSAVMVEPSTADSNKTTPTGTGPFKFDEWRKGDRVLMSAYDGYWGEKPSLDAITARFISDPQAQAAAILSHDVDVFGKFEAPELFSQFKGDDSLSTHVGVGEMEIVAGMNNTRPPFDDIRVRQALMMAVDRNILIQGVESGFGNPIGSHFSPASPYYVDLTGEYGFDIDAAKALLAEAGYPNGFEFTMKVPTRSYATRSAEILQALFTQIGVMAKIESSDFPAGWIKDVFKDTNYDMTIIGHAEPLDIGIYARHPYYFNYNNPAFDAVMDDIAAATTPDARAAGFKKAQEIIGHDVPALFLYSAPKLGVWDAKLTGIWENGPVPSNDMTDVSWSE</sequence>
<comment type="caution">
    <text evidence="6">The sequence shown here is derived from an EMBL/GenBank/DDBJ whole genome shotgun (WGS) entry which is preliminary data.</text>
</comment>
<dbReference type="InterPro" id="IPR030678">
    <property type="entry name" value="Peptide/Ni-bd"/>
</dbReference>
<dbReference type="PIRSF" id="PIRSF002741">
    <property type="entry name" value="MppA"/>
    <property type="match status" value="1"/>
</dbReference>